<evidence type="ECO:0000256" key="1">
    <source>
        <dbReference type="SAM" id="MobiDB-lite"/>
    </source>
</evidence>
<reference evidence="3 4" key="1">
    <citation type="submission" date="2020-03" db="EMBL/GenBank/DDBJ databases">
        <title>A novel species.</title>
        <authorList>
            <person name="Gao J."/>
        </authorList>
    </citation>
    <scope>NUCLEOTIDE SEQUENCE [LARGE SCALE GENOMIC DNA]</scope>
    <source>
        <strain evidence="3 4">QMT-12</strain>
    </source>
</reference>
<feature type="region of interest" description="Disordered" evidence="1">
    <location>
        <begin position="180"/>
        <end position="209"/>
    </location>
</feature>
<accession>A0A6G9H9H8</accession>
<sequence>MVALAGQARAGVSAGAAVGSVRETSLVGGPAPYTFQPGARAVTGAATTSDARRLDAGATYRDSIRPGDRLTYRVDLDATSDAYVSAVAVPPATSEVAYGDRIKVSLQNRQGNDCSSNDARFGASARFPRPLAAYAYRTIEKGAYACQEAGPYFVVVERVSDDATTATPWDLEIRHVREPAVTAPGGPTTAPSVWPSASPVPAEEGPRARAGGAGFYDAEGLTRGEWTARIEPGASLFYRVPVDWGQQLFVSADLGSSPGTGFVSGALAMSLYNPARGLVGDSGSVSYDGRQKTTALDPLPPVAYENRFGSRSGAKEMRFAGWYYLRVSLNPEVGRTFGAKPYGLTLRVNVEGAAKSGPRYAGPAGDFAVDEGKRDEAAGGPGGAADSGTMALVAAAGIGTGTLLVLWLGAWTLLARRRAARMPAGR</sequence>
<feature type="compositionally biased region" description="Low complexity" evidence="1">
    <location>
        <begin position="187"/>
        <end position="203"/>
    </location>
</feature>
<protein>
    <submittedName>
        <fullName evidence="3">Uncharacterized protein</fullName>
    </submittedName>
</protein>
<dbReference type="KEGG" id="slia:HA039_17005"/>
<gene>
    <name evidence="3" type="ORF">HA039_17005</name>
</gene>
<keyword evidence="4" id="KW-1185">Reference proteome</keyword>
<evidence type="ECO:0000313" key="4">
    <source>
        <dbReference type="Proteomes" id="UP000501179"/>
    </source>
</evidence>
<proteinExistence type="predicted"/>
<keyword evidence="2" id="KW-0472">Membrane</keyword>
<keyword evidence="2" id="KW-1133">Transmembrane helix</keyword>
<dbReference type="AlphaFoldDB" id="A0A6G9H9H8"/>
<feature type="transmembrane region" description="Helical" evidence="2">
    <location>
        <begin position="390"/>
        <end position="414"/>
    </location>
</feature>
<evidence type="ECO:0000256" key="2">
    <source>
        <dbReference type="SAM" id="Phobius"/>
    </source>
</evidence>
<organism evidence="3 4">
    <name type="scientific">Streptomyces liangshanensis</name>
    <dbReference type="NCBI Taxonomy" id="2717324"/>
    <lineage>
        <taxon>Bacteria</taxon>
        <taxon>Bacillati</taxon>
        <taxon>Actinomycetota</taxon>
        <taxon>Actinomycetes</taxon>
        <taxon>Kitasatosporales</taxon>
        <taxon>Streptomycetaceae</taxon>
        <taxon>Streptomyces</taxon>
    </lineage>
</organism>
<evidence type="ECO:0000313" key="3">
    <source>
        <dbReference type="EMBL" id="QIQ06956.1"/>
    </source>
</evidence>
<keyword evidence="2" id="KW-0812">Transmembrane</keyword>
<dbReference type="EMBL" id="CP050177">
    <property type="protein sequence ID" value="QIQ06956.1"/>
    <property type="molecule type" value="Genomic_DNA"/>
</dbReference>
<dbReference type="Proteomes" id="UP000501179">
    <property type="component" value="Chromosome"/>
</dbReference>
<name>A0A6G9H9H8_9ACTN</name>